<sequence>MMEGGAMGEFANRLKQEFEDQDSNASDGDECQDWFVNDSPKREVALRMDDESSPKPDSTRDATIPPRTTRSVSSPSKPSAKTSDTKTIDEEHEDCDACSGPMAFLHHTPSTFSILVMEFGTGVEVPRYGTKFFRIYIPQVHTNQTDFCLFARKRLGKYKYRFSLDEKFTTNWTDNMYDGRVLMTPSADTKRFRLLAAKSAGRVHFDIKQEARKQELSVRLNSSSTRFKFFRARSTSLDSKSEVYRSNIQKFINPMADVRCSKTNYTLFKMEKEGEVGSQKYVISYMRPFSLFLRYNYALGFDLKTAKVTKLCDILFLH</sequence>
<reference evidence="3" key="1">
    <citation type="submission" date="2013-11" db="EMBL/GenBank/DDBJ databases">
        <title>The Genome Sequence of Phytophthora parasitica CHvinca01.</title>
        <authorList>
            <consortium name="The Broad Institute Genomics Platform"/>
            <person name="Russ C."/>
            <person name="Tyler B."/>
            <person name="Panabieres F."/>
            <person name="Shan W."/>
            <person name="Tripathy S."/>
            <person name="Grunwald N."/>
            <person name="Machado M."/>
            <person name="Johnson C.S."/>
            <person name="Arredondo F."/>
            <person name="Hong C."/>
            <person name="Coffey M."/>
            <person name="Young S.K."/>
            <person name="Zeng Q."/>
            <person name="Gargeya S."/>
            <person name="Fitzgerald M."/>
            <person name="Abouelleil A."/>
            <person name="Alvarado L."/>
            <person name="Chapman S.B."/>
            <person name="Gainer-Dewar J."/>
            <person name="Goldberg J."/>
            <person name="Griggs A."/>
            <person name="Gujja S."/>
            <person name="Hansen M."/>
            <person name="Howarth C."/>
            <person name="Imamovic A."/>
            <person name="Ireland A."/>
            <person name="Larimer J."/>
            <person name="McCowan C."/>
            <person name="Murphy C."/>
            <person name="Pearson M."/>
            <person name="Poon T.W."/>
            <person name="Priest M."/>
            <person name="Roberts A."/>
            <person name="Saif S."/>
            <person name="Shea T."/>
            <person name="Sykes S."/>
            <person name="Wortman J."/>
            <person name="Nusbaum C."/>
            <person name="Birren B."/>
        </authorList>
    </citation>
    <scope>NUCLEOTIDE SEQUENCE [LARGE SCALE GENOMIC DNA]</scope>
    <source>
        <strain evidence="3">CHvinca01</strain>
    </source>
</reference>
<dbReference type="OrthoDB" id="159475at2759"/>
<dbReference type="AlphaFoldDB" id="W2LNR3"/>
<feature type="compositionally biased region" description="Low complexity" evidence="1">
    <location>
        <begin position="63"/>
        <end position="82"/>
    </location>
</feature>
<evidence type="ECO:0000256" key="1">
    <source>
        <dbReference type="SAM" id="MobiDB-lite"/>
    </source>
</evidence>
<feature type="compositionally biased region" description="Acidic residues" evidence="1">
    <location>
        <begin position="19"/>
        <end position="32"/>
    </location>
</feature>
<evidence type="ECO:0008006" key="5">
    <source>
        <dbReference type="Google" id="ProtNLM"/>
    </source>
</evidence>
<evidence type="ECO:0000313" key="2">
    <source>
        <dbReference type="EMBL" id="ETL45183.1"/>
    </source>
</evidence>
<reference evidence="2 4" key="2">
    <citation type="submission" date="2013-11" db="EMBL/GenBank/DDBJ databases">
        <title>The Genome Sequence of Phytophthora parasitica CJ05E6.</title>
        <authorList>
            <consortium name="The Broad Institute Genomics Platform"/>
            <person name="Russ C."/>
            <person name="Tyler B."/>
            <person name="Panabieres F."/>
            <person name="Shan W."/>
            <person name="Tripathy S."/>
            <person name="Grunwald N."/>
            <person name="Machado M."/>
            <person name="Johnson C.S."/>
            <person name="Arredondo F."/>
            <person name="Hong C."/>
            <person name="Coffey M."/>
            <person name="Young S.K."/>
            <person name="Zeng Q."/>
            <person name="Gargeya S."/>
            <person name="Fitzgerald M."/>
            <person name="Abouelleil A."/>
            <person name="Alvarado L."/>
            <person name="Chapman S.B."/>
            <person name="Gainer-Dewar J."/>
            <person name="Goldberg J."/>
            <person name="Griggs A."/>
            <person name="Gujja S."/>
            <person name="Hansen M."/>
            <person name="Howarth C."/>
            <person name="Imamovic A."/>
            <person name="Ireland A."/>
            <person name="Larimer J."/>
            <person name="McCowan C."/>
            <person name="Murphy C."/>
            <person name="Pearson M."/>
            <person name="Poon T.W."/>
            <person name="Priest M."/>
            <person name="Roberts A."/>
            <person name="Saif S."/>
            <person name="Shea T."/>
            <person name="Sykes S."/>
            <person name="Wortman J."/>
            <person name="Nusbaum C."/>
            <person name="Birren B."/>
        </authorList>
    </citation>
    <scope>NUCLEOTIDE SEQUENCE [LARGE SCALE GENOMIC DNA]</scope>
    <source>
        <strain evidence="2 4">CJ05E6</strain>
    </source>
</reference>
<feature type="region of interest" description="Disordered" evidence="1">
    <location>
        <begin position="1"/>
        <end position="94"/>
    </location>
</feature>
<dbReference type="VEuPathDB" id="FungiDB:PPTG_09089"/>
<evidence type="ECO:0000313" key="4">
    <source>
        <dbReference type="Proteomes" id="UP000053864"/>
    </source>
</evidence>
<organism evidence="3">
    <name type="scientific">Phytophthora nicotianae</name>
    <name type="common">Potato buckeye rot agent</name>
    <name type="synonym">Phytophthora parasitica</name>
    <dbReference type="NCBI Taxonomy" id="4792"/>
    <lineage>
        <taxon>Eukaryota</taxon>
        <taxon>Sar</taxon>
        <taxon>Stramenopiles</taxon>
        <taxon>Oomycota</taxon>
        <taxon>Peronosporomycetes</taxon>
        <taxon>Peronosporales</taxon>
        <taxon>Peronosporaceae</taxon>
        <taxon>Phytophthora</taxon>
    </lineage>
</organism>
<evidence type="ECO:0000313" key="3">
    <source>
        <dbReference type="EMBL" id="ETL98354.1"/>
    </source>
</evidence>
<accession>W2LNR3</accession>
<feature type="compositionally biased region" description="Basic and acidic residues" evidence="1">
    <location>
        <begin position="39"/>
        <end position="60"/>
    </location>
</feature>
<dbReference type="EMBL" id="KI671832">
    <property type="protein sequence ID" value="ETL45183.1"/>
    <property type="molecule type" value="Genomic_DNA"/>
</dbReference>
<dbReference type="EMBL" id="KI678565">
    <property type="protein sequence ID" value="ETL98354.1"/>
    <property type="molecule type" value="Genomic_DNA"/>
</dbReference>
<proteinExistence type="predicted"/>
<gene>
    <name evidence="2" type="ORF">L916_04662</name>
    <name evidence="3" type="ORF">L917_04549</name>
</gene>
<dbReference type="Proteomes" id="UP000053864">
    <property type="component" value="Unassembled WGS sequence"/>
</dbReference>
<dbReference type="Proteomes" id="UP000054423">
    <property type="component" value="Unassembled WGS sequence"/>
</dbReference>
<protein>
    <recommendedName>
        <fullName evidence="5">Tubby C-terminal domain-containing protein</fullName>
    </recommendedName>
</protein>
<name>W2LNR3_PHYNI</name>